<proteinExistence type="predicted"/>
<dbReference type="Pfam" id="PF21049">
    <property type="entry name" value="CFA69_ARM_rpt"/>
    <property type="match status" value="3"/>
</dbReference>
<feature type="compositionally biased region" description="Basic and acidic residues" evidence="1">
    <location>
        <begin position="302"/>
        <end position="311"/>
    </location>
</feature>
<organism evidence="3 4">
    <name type="scientific">Phytophthora infestans (strain T30-4)</name>
    <name type="common">Potato late blight agent</name>
    <dbReference type="NCBI Taxonomy" id="403677"/>
    <lineage>
        <taxon>Eukaryota</taxon>
        <taxon>Sar</taxon>
        <taxon>Stramenopiles</taxon>
        <taxon>Oomycota</taxon>
        <taxon>Peronosporomycetes</taxon>
        <taxon>Peronosporales</taxon>
        <taxon>Peronosporaceae</taxon>
        <taxon>Phytophthora</taxon>
    </lineage>
</organism>
<dbReference type="Gene3D" id="1.25.10.10">
    <property type="entry name" value="Leucine-rich Repeat Variant"/>
    <property type="match status" value="1"/>
</dbReference>
<dbReference type="SUPFAM" id="SSF48371">
    <property type="entry name" value="ARM repeat"/>
    <property type="match status" value="1"/>
</dbReference>
<evidence type="ECO:0000256" key="1">
    <source>
        <dbReference type="SAM" id="MobiDB-lite"/>
    </source>
</evidence>
<feature type="compositionally biased region" description="Polar residues" evidence="1">
    <location>
        <begin position="222"/>
        <end position="236"/>
    </location>
</feature>
<accession>D0N2A8</accession>
<feature type="compositionally biased region" description="Acidic residues" evidence="1">
    <location>
        <begin position="197"/>
        <end position="221"/>
    </location>
</feature>
<dbReference type="KEGG" id="pif:PITG_04893"/>
<dbReference type="OrthoDB" id="191673at2759"/>
<dbReference type="VEuPathDB" id="FungiDB:PITG_04893"/>
<dbReference type="GeneID" id="9478800"/>
<evidence type="ECO:0000259" key="2">
    <source>
        <dbReference type="Pfam" id="PF21049"/>
    </source>
</evidence>
<reference evidence="4" key="1">
    <citation type="journal article" date="2009" name="Nature">
        <title>Genome sequence and analysis of the Irish potato famine pathogen Phytophthora infestans.</title>
        <authorList>
            <consortium name="The Broad Institute Genome Sequencing Platform"/>
            <person name="Haas B.J."/>
            <person name="Kamoun S."/>
            <person name="Zody M.C."/>
            <person name="Jiang R.H."/>
            <person name="Handsaker R.E."/>
            <person name="Cano L.M."/>
            <person name="Grabherr M."/>
            <person name="Kodira C.D."/>
            <person name="Raffaele S."/>
            <person name="Torto-Alalibo T."/>
            <person name="Bozkurt T.O."/>
            <person name="Ah-Fong A.M."/>
            <person name="Alvarado L."/>
            <person name="Anderson V.L."/>
            <person name="Armstrong M.R."/>
            <person name="Avrova A."/>
            <person name="Baxter L."/>
            <person name="Beynon J."/>
            <person name="Boevink P.C."/>
            <person name="Bollmann S.R."/>
            <person name="Bos J.I."/>
            <person name="Bulone V."/>
            <person name="Cai G."/>
            <person name="Cakir C."/>
            <person name="Carrington J.C."/>
            <person name="Chawner M."/>
            <person name="Conti L."/>
            <person name="Costanzo S."/>
            <person name="Ewan R."/>
            <person name="Fahlgren N."/>
            <person name="Fischbach M.A."/>
            <person name="Fugelstad J."/>
            <person name="Gilroy E.M."/>
            <person name="Gnerre S."/>
            <person name="Green P.J."/>
            <person name="Grenville-Briggs L.J."/>
            <person name="Griffith J."/>
            <person name="Grunwald N.J."/>
            <person name="Horn K."/>
            <person name="Horner N.R."/>
            <person name="Hu C.H."/>
            <person name="Huitema E."/>
            <person name="Jeong D.H."/>
            <person name="Jones A.M."/>
            <person name="Jones J.D."/>
            <person name="Jones R.W."/>
            <person name="Karlsson E.K."/>
            <person name="Kunjeti S.G."/>
            <person name="Lamour K."/>
            <person name="Liu Z."/>
            <person name="Ma L."/>
            <person name="Maclean D."/>
            <person name="Chibucos M.C."/>
            <person name="McDonald H."/>
            <person name="McWalters J."/>
            <person name="Meijer H.J."/>
            <person name="Morgan W."/>
            <person name="Morris P.F."/>
            <person name="Munro C.A."/>
            <person name="O'Neill K."/>
            <person name="Ospina-Giraldo M."/>
            <person name="Pinzon A."/>
            <person name="Pritchard L."/>
            <person name="Ramsahoye B."/>
            <person name="Ren Q."/>
            <person name="Restrepo S."/>
            <person name="Roy S."/>
            <person name="Sadanandom A."/>
            <person name="Savidor A."/>
            <person name="Schornack S."/>
            <person name="Schwartz D.C."/>
            <person name="Schumann U.D."/>
            <person name="Schwessinger B."/>
            <person name="Seyer L."/>
            <person name="Sharpe T."/>
            <person name="Silvar C."/>
            <person name="Song J."/>
            <person name="Studholme D.J."/>
            <person name="Sykes S."/>
            <person name="Thines M."/>
            <person name="van de Vondervoort P.J."/>
            <person name="Phuntumart V."/>
            <person name="Wawra S."/>
            <person name="Weide R."/>
            <person name="Win J."/>
            <person name="Young C."/>
            <person name="Zhou S."/>
            <person name="Fry W."/>
            <person name="Meyers B.C."/>
            <person name="van West P."/>
            <person name="Ristaino J."/>
            <person name="Govers F."/>
            <person name="Birch P.R."/>
            <person name="Whisson S.C."/>
            <person name="Judelson H.S."/>
            <person name="Nusbaum C."/>
        </authorList>
    </citation>
    <scope>NUCLEOTIDE SEQUENCE [LARGE SCALE GENOMIC DNA]</scope>
    <source>
        <strain evidence="4">T30-4</strain>
    </source>
</reference>
<feature type="domain" description="Cilia- and flagella-associated protein 69 ARM repeats" evidence="2">
    <location>
        <begin position="384"/>
        <end position="495"/>
    </location>
</feature>
<name>D0N2A8_PHYIT</name>
<dbReference type="InterPro" id="IPR011989">
    <property type="entry name" value="ARM-like"/>
</dbReference>
<dbReference type="HOGENOM" id="CLU_291801_0_0_1"/>
<dbReference type="InParanoid" id="D0N2A8"/>
<dbReference type="PANTHER" id="PTHR14716:SF0">
    <property type="entry name" value="CILIA- AND FLAGELLA-ASSOCIATED PROTEIN 69"/>
    <property type="match status" value="1"/>
</dbReference>
<dbReference type="eggNOG" id="ENOG502QV2V">
    <property type="taxonomic scope" value="Eukaryota"/>
</dbReference>
<dbReference type="InterPro" id="IPR048732">
    <property type="entry name" value="CFA69"/>
</dbReference>
<evidence type="ECO:0000313" key="3">
    <source>
        <dbReference type="EMBL" id="EEY68437.1"/>
    </source>
</evidence>
<keyword evidence="4" id="KW-1185">Reference proteome</keyword>
<feature type="region of interest" description="Disordered" evidence="1">
    <location>
        <begin position="270"/>
        <end position="338"/>
    </location>
</feature>
<feature type="compositionally biased region" description="Polar residues" evidence="1">
    <location>
        <begin position="313"/>
        <end position="338"/>
    </location>
</feature>
<dbReference type="InterPro" id="IPR048733">
    <property type="entry name" value="CFA69_ARM_dom"/>
</dbReference>
<dbReference type="InterPro" id="IPR016024">
    <property type="entry name" value="ARM-type_fold"/>
</dbReference>
<protein>
    <recommendedName>
        <fullName evidence="2">Cilia- and flagella-associated protein 69 ARM repeats domain-containing protein</fullName>
    </recommendedName>
</protein>
<sequence>MSRRYMTPPATFSYNSSWESFNKLFTSVADLQTQKNHARHLALTKNILYENEAGWKVAELPLVSDLLQLLRDKVVDGVPQFAEQLVLAITRCGRPFIRQKSNEEISNPGLFYNLLPTLGELLSFEDIEVQVAAAEALRMFATGSCLARPGSKSRNSKTDSKVDDLRLTPRIFSQNVLEETGTVDAIVAVMHDLFPDDEREEEEESQSQDSELIDQDPDVNEDQMSTDVQISSNQPSEELLSNGEVDVDDIPLEDNGEVEVALDESIVEGEETATKNEDNAARPLKPQSAPPISHKGSSFLETRGEAEDITRMNEPSTSRTAKPASAPSTLQRGTNSNRAVKTEVIRGEGDTSELSVTKGTGRLQQDKSSATASAITASNQYYGTTSDEDFEFKQMLWFLLAQISCDHQANLSELVQFRFVEIWLSYATANNNQQDLRVSSQSSSHKYSAPQLQLLQWTALSVLNHVSPFVVEHFFEIGGHAKLLDFLQVNMGTEDVLASAWLLLLQVSPSLPFLQAEMGKLGVIETALDIFETPPSRHTFVIRRNAILTCASLCRNDGANRERFRRANGIYALVQYLEFHPVLEENILIGILDAVRSCIVGDVESETAFINDDGVPKLLSIIAAAPKALKHQALAALAEISVHPAAIPSYQTWRCDQVGENYNTSANELLLHIYAEEEAAEKKTDQVMKDNDLVASQSTTSLASSNVRHCAFQSIAHCRSSLYIPPETNISREDLLPPSRPESPAFARLKDALKAAQGFSQDKQTSRSVLNLERHHIHPEVNLKSKIYAVLANVSFDCETESLSPQDQVMLEVAKEYPTFKLGEMWQNVERTLYAEGVRPIYADALCIRKNIEHAYDISVCTKLAQQEVFARSRRTNTEREDEFFMQILCQKHQEAQAERFHRANRRQNSTMQLHLDAKRTRLELMRRQDPAAFAAYESEERCRIRDPAPEYVDEQEGLRTLQQHEAELRGRLSTIKKPRKHTI</sequence>
<evidence type="ECO:0000313" key="4">
    <source>
        <dbReference type="Proteomes" id="UP000006643"/>
    </source>
</evidence>
<feature type="domain" description="Cilia- and flagella-associated protein 69 ARM repeats" evidence="2">
    <location>
        <begin position="22"/>
        <end position="190"/>
    </location>
</feature>
<dbReference type="OMA" id="RPIYADA"/>
<feature type="region of interest" description="Disordered" evidence="1">
    <location>
        <begin position="197"/>
        <end position="250"/>
    </location>
</feature>
<dbReference type="RefSeq" id="XP_002905596.1">
    <property type="nucleotide sequence ID" value="XM_002905550.1"/>
</dbReference>
<dbReference type="PANTHER" id="PTHR14716">
    <property type="entry name" value="CILIA- AND FLAGELLA-ASSOCIATED PROTEIN 69"/>
    <property type="match status" value="1"/>
</dbReference>
<gene>
    <name evidence="3" type="ORF">PITG_04893</name>
</gene>
<dbReference type="STRING" id="403677.D0N2A8"/>
<dbReference type="EMBL" id="DS028123">
    <property type="protein sequence ID" value="EEY68437.1"/>
    <property type="molecule type" value="Genomic_DNA"/>
</dbReference>
<feature type="domain" description="Cilia- and flagella-associated protein 69 ARM repeats" evidence="2">
    <location>
        <begin position="542"/>
        <end position="692"/>
    </location>
</feature>
<dbReference type="Proteomes" id="UP000006643">
    <property type="component" value="Unassembled WGS sequence"/>
</dbReference>
<dbReference type="AlphaFoldDB" id="D0N2A8"/>